<protein>
    <submittedName>
        <fullName evidence="1">Uncharacterized protein</fullName>
    </submittedName>
</protein>
<dbReference type="Proteomes" id="UP001219525">
    <property type="component" value="Unassembled WGS sequence"/>
</dbReference>
<evidence type="ECO:0000313" key="2">
    <source>
        <dbReference type="Proteomes" id="UP001219525"/>
    </source>
</evidence>
<dbReference type="EMBL" id="JARJCW010000028">
    <property type="protein sequence ID" value="KAJ7210560.1"/>
    <property type="molecule type" value="Genomic_DNA"/>
</dbReference>
<evidence type="ECO:0000313" key="1">
    <source>
        <dbReference type="EMBL" id="KAJ7210560.1"/>
    </source>
</evidence>
<organism evidence="1 2">
    <name type="scientific">Mycena pura</name>
    <dbReference type="NCBI Taxonomy" id="153505"/>
    <lineage>
        <taxon>Eukaryota</taxon>
        <taxon>Fungi</taxon>
        <taxon>Dikarya</taxon>
        <taxon>Basidiomycota</taxon>
        <taxon>Agaricomycotina</taxon>
        <taxon>Agaricomycetes</taxon>
        <taxon>Agaricomycetidae</taxon>
        <taxon>Agaricales</taxon>
        <taxon>Marasmiineae</taxon>
        <taxon>Mycenaceae</taxon>
        <taxon>Mycena</taxon>
    </lineage>
</organism>
<comment type="caution">
    <text evidence="1">The sequence shown here is derived from an EMBL/GenBank/DDBJ whole genome shotgun (WGS) entry which is preliminary data.</text>
</comment>
<gene>
    <name evidence="1" type="ORF">GGX14DRAFT_626144</name>
</gene>
<keyword evidence="2" id="KW-1185">Reference proteome</keyword>
<name>A0AAD6YFJ2_9AGAR</name>
<proteinExistence type="predicted"/>
<sequence>MRSSSIPRPHAFAYSEQPDVDNLPPWAPARFPQTLPMDIADVASSIWIGLDTNTDTCAHAQHCDDECSTSVPWLDRNAPPLDATLLAELDAQLLHRPEQAFADICWAAAVHDVDASTSAPVPSAHPPLADLTNTSSVAFTSLDPFEDDDQFGQDACPPDPYEDGEFHPREDEDVYLPAPPYGADSPRAVDEHNRLLGAPFADTLNFTPLRRHDLPFSKGDPAHDPYPRYKPDLDAAALLMLQPQPLTHWHVSGTVAADSVGSYPIPRTPKAPGRLFAYFHARTRP</sequence>
<dbReference type="AlphaFoldDB" id="A0AAD6YFJ2"/>
<accession>A0AAD6YFJ2</accession>
<reference evidence="1" key="1">
    <citation type="submission" date="2023-03" db="EMBL/GenBank/DDBJ databases">
        <title>Massive genome expansion in bonnet fungi (Mycena s.s.) driven by repeated elements and novel gene families across ecological guilds.</title>
        <authorList>
            <consortium name="Lawrence Berkeley National Laboratory"/>
            <person name="Harder C.B."/>
            <person name="Miyauchi S."/>
            <person name="Viragh M."/>
            <person name="Kuo A."/>
            <person name="Thoen E."/>
            <person name="Andreopoulos B."/>
            <person name="Lu D."/>
            <person name="Skrede I."/>
            <person name="Drula E."/>
            <person name="Henrissat B."/>
            <person name="Morin E."/>
            <person name="Kohler A."/>
            <person name="Barry K."/>
            <person name="LaButti K."/>
            <person name="Morin E."/>
            <person name="Salamov A."/>
            <person name="Lipzen A."/>
            <person name="Mereny Z."/>
            <person name="Hegedus B."/>
            <person name="Baldrian P."/>
            <person name="Stursova M."/>
            <person name="Weitz H."/>
            <person name="Taylor A."/>
            <person name="Grigoriev I.V."/>
            <person name="Nagy L.G."/>
            <person name="Martin F."/>
            <person name="Kauserud H."/>
        </authorList>
    </citation>
    <scope>NUCLEOTIDE SEQUENCE</scope>
    <source>
        <strain evidence="1">9144</strain>
    </source>
</reference>